<gene>
    <name evidence="2" type="ORF">GGR95_002446</name>
</gene>
<sequence>MSEFVPRFADVSDAPACAAIVRNWLDGTEWMPDGPDVAELRNIISEAIPKREFWVIGDPVVGYLSLDPSCDLIGGLYTAHPGSGAGKALIDAAKVGRSYVQLWTHEANVEAHRFYHREGFKIIERNSEGSDGIPELRMEWRA</sequence>
<dbReference type="Gene3D" id="3.40.630.30">
    <property type="match status" value="1"/>
</dbReference>
<dbReference type="Proteomes" id="UP000530268">
    <property type="component" value="Unassembled WGS sequence"/>
</dbReference>
<dbReference type="SUPFAM" id="SSF55729">
    <property type="entry name" value="Acyl-CoA N-acyltransferases (Nat)"/>
    <property type="match status" value="1"/>
</dbReference>
<keyword evidence="2" id="KW-0012">Acyltransferase</keyword>
<evidence type="ECO:0000259" key="1">
    <source>
        <dbReference type="PROSITE" id="PS51186"/>
    </source>
</evidence>
<feature type="domain" description="N-acetyltransferase" evidence="1">
    <location>
        <begin position="2"/>
        <end position="142"/>
    </location>
</feature>
<keyword evidence="2" id="KW-0808">Transferase</keyword>
<evidence type="ECO:0000313" key="2">
    <source>
        <dbReference type="EMBL" id="MBB3994797.1"/>
    </source>
</evidence>
<dbReference type="Pfam" id="PF13508">
    <property type="entry name" value="Acetyltransf_7"/>
    <property type="match status" value="1"/>
</dbReference>
<reference evidence="2 3" key="1">
    <citation type="submission" date="2020-08" db="EMBL/GenBank/DDBJ databases">
        <title>Genomic Encyclopedia of Type Strains, Phase IV (KMG-IV): sequencing the most valuable type-strain genomes for metagenomic binning, comparative biology and taxonomic classification.</title>
        <authorList>
            <person name="Goeker M."/>
        </authorList>
    </citation>
    <scope>NUCLEOTIDE SEQUENCE [LARGE SCALE GENOMIC DNA]</scope>
    <source>
        <strain evidence="2 3">DSM 102234</strain>
    </source>
</reference>
<dbReference type="RefSeq" id="WP_184566136.1">
    <property type="nucleotide sequence ID" value="NZ_JACIEI010000008.1"/>
</dbReference>
<comment type="caution">
    <text evidence="2">The sequence shown here is derived from an EMBL/GenBank/DDBJ whole genome shotgun (WGS) entry which is preliminary data.</text>
</comment>
<dbReference type="EMBL" id="JACIEI010000008">
    <property type="protein sequence ID" value="MBB3994797.1"/>
    <property type="molecule type" value="Genomic_DNA"/>
</dbReference>
<keyword evidence="3" id="KW-1185">Reference proteome</keyword>
<organism evidence="2 3">
    <name type="scientific">Sulfitobacter undariae</name>
    <dbReference type="NCBI Taxonomy" id="1563671"/>
    <lineage>
        <taxon>Bacteria</taxon>
        <taxon>Pseudomonadati</taxon>
        <taxon>Pseudomonadota</taxon>
        <taxon>Alphaproteobacteria</taxon>
        <taxon>Rhodobacterales</taxon>
        <taxon>Roseobacteraceae</taxon>
        <taxon>Sulfitobacter</taxon>
    </lineage>
</organism>
<dbReference type="PROSITE" id="PS51186">
    <property type="entry name" value="GNAT"/>
    <property type="match status" value="1"/>
</dbReference>
<proteinExistence type="predicted"/>
<evidence type="ECO:0000313" key="3">
    <source>
        <dbReference type="Proteomes" id="UP000530268"/>
    </source>
</evidence>
<dbReference type="AlphaFoldDB" id="A0A7W6E901"/>
<dbReference type="GO" id="GO:0016747">
    <property type="term" value="F:acyltransferase activity, transferring groups other than amino-acyl groups"/>
    <property type="evidence" value="ECO:0007669"/>
    <property type="project" value="InterPro"/>
</dbReference>
<dbReference type="InterPro" id="IPR016181">
    <property type="entry name" value="Acyl_CoA_acyltransferase"/>
</dbReference>
<accession>A0A7W6E901</accession>
<protein>
    <submittedName>
        <fullName evidence="2">Putative acetyltransferase</fullName>
        <ecNumber evidence="2">2.3.1.-</ecNumber>
    </submittedName>
</protein>
<dbReference type="InterPro" id="IPR000182">
    <property type="entry name" value="GNAT_dom"/>
</dbReference>
<dbReference type="EC" id="2.3.1.-" evidence="2"/>
<name>A0A7W6E901_9RHOB</name>